<dbReference type="AlphaFoldDB" id="A0A212DAI2"/>
<dbReference type="OrthoDB" id="5980156at2759"/>
<dbReference type="Proteomes" id="UP000242450">
    <property type="component" value="Chromosome 5"/>
</dbReference>
<sequence>MSLPTDRIKDGHKVNSPRAKLQELWKMPQTIHTPKSMTEPFSLKHPDLTLVQKRYLCSIAKIYNANYLRILMKRHDMHVIQRSSQKPGRCTFSLKTGYASKTRCKSLKIFRKPGRVFMPSVSTNDSESYMNEEKKEEDLLNKCMQSMSIEEQGEHLMLT</sequence>
<proteinExistence type="inferred from homology"/>
<dbReference type="PANTHER" id="PTHR16476:SF1">
    <property type="entry name" value="PROTEIN FAM216A"/>
    <property type="match status" value="1"/>
</dbReference>
<comment type="similarity">
    <text evidence="1">Belongs to the FAM216 family.</text>
</comment>
<comment type="caution">
    <text evidence="2">The sequence shown here is derived from an EMBL/GenBank/DDBJ whole genome shotgun (WGS) entry which is preliminary data.</text>
</comment>
<dbReference type="InterPro" id="IPR029373">
    <property type="entry name" value="FAM216"/>
</dbReference>
<protein>
    <submittedName>
        <fullName evidence="2">FAM216A</fullName>
    </submittedName>
</protein>
<evidence type="ECO:0000256" key="1">
    <source>
        <dbReference type="ARBA" id="ARBA00008615"/>
    </source>
</evidence>
<name>A0A212DAI2_CEREH</name>
<dbReference type="EMBL" id="MKHE01000005">
    <property type="protein sequence ID" value="OWK15235.1"/>
    <property type="molecule type" value="Genomic_DNA"/>
</dbReference>
<dbReference type="Pfam" id="PF15107">
    <property type="entry name" value="FAM216B"/>
    <property type="match status" value="1"/>
</dbReference>
<organism evidence="2 3">
    <name type="scientific">Cervus elaphus hippelaphus</name>
    <name type="common">European red deer</name>
    <dbReference type="NCBI Taxonomy" id="46360"/>
    <lineage>
        <taxon>Eukaryota</taxon>
        <taxon>Metazoa</taxon>
        <taxon>Chordata</taxon>
        <taxon>Craniata</taxon>
        <taxon>Vertebrata</taxon>
        <taxon>Euteleostomi</taxon>
        <taxon>Mammalia</taxon>
        <taxon>Eutheria</taxon>
        <taxon>Laurasiatheria</taxon>
        <taxon>Artiodactyla</taxon>
        <taxon>Ruminantia</taxon>
        <taxon>Pecora</taxon>
        <taxon>Cervidae</taxon>
        <taxon>Cervinae</taxon>
        <taxon>Cervus</taxon>
    </lineage>
</organism>
<evidence type="ECO:0000313" key="2">
    <source>
        <dbReference type="EMBL" id="OWK15235.1"/>
    </source>
</evidence>
<reference evidence="2 3" key="1">
    <citation type="journal article" date="2018" name="Mol. Genet. Genomics">
        <title>The red deer Cervus elaphus genome CerEla1.0: sequencing, annotating, genes, and chromosomes.</title>
        <authorList>
            <person name="Bana N.A."/>
            <person name="Nyiri A."/>
            <person name="Nagy J."/>
            <person name="Frank K."/>
            <person name="Nagy T."/>
            <person name="Steger V."/>
            <person name="Schiller M."/>
            <person name="Lakatos P."/>
            <person name="Sugar L."/>
            <person name="Horn P."/>
            <person name="Barta E."/>
            <person name="Orosz L."/>
        </authorList>
    </citation>
    <scope>NUCLEOTIDE SEQUENCE [LARGE SCALE GENOMIC DNA]</scope>
    <source>
        <strain evidence="2">Hungarian</strain>
    </source>
</reference>
<evidence type="ECO:0000313" key="3">
    <source>
        <dbReference type="Proteomes" id="UP000242450"/>
    </source>
</evidence>
<gene>
    <name evidence="2" type="ORF">Celaphus_00000332</name>
</gene>
<accession>A0A212DAI2</accession>
<dbReference type="PANTHER" id="PTHR16476">
    <property type="entry name" value="FAMILY WITH SEQUENCE SIMILARITY 216 MEMBER A"/>
    <property type="match status" value="1"/>
</dbReference>
<keyword evidence="3" id="KW-1185">Reference proteome</keyword>